<accession>A0A918NFB3</accession>
<dbReference type="InterPro" id="IPR003774">
    <property type="entry name" value="AlgH-like"/>
</dbReference>
<protein>
    <recommendedName>
        <fullName evidence="2">UPF0301 protein GCM10007392_33630</fullName>
    </recommendedName>
</protein>
<dbReference type="EMBL" id="BMXR01000008">
    <property type="protein sequence ID" value="GGX63008.1"/>
    <property type="molecule type" value="Genomic_DNA"/>
</dbReference>
<comment type="caution">
    <text evidence="3">The sequence shown here is derived from an EMBL/GenBank/DDBJ whole genome shotgun (WGS) entry which is preliminary data.</text>
</comment>
<dbReference type="RefSeq" id="WP_229805406.1">
    <property type="nucleotide sequence ID" value="NZ_BMXR01000008.1"/>
</dbReference>
<reference evidence="3" key="1">
    <citation type="journal article" date="2014" name="Int. J. Syst. Evol. Microbiol.">
        <title>Complete genome sequence of Corynebacterium casei LMG S-19264T (=DSM 44701T), isolated from a smear-ripened cheese.</title>
        <authorList>
            <consortium name="US DOE Joint Genome Institute (JGI-PGF)"/>
            <person name="Walter F."/>
            <person name="Albersmeier A."/>
            <person name="Kalinowski J."/>
            <person name="Ruckert C."/>
        </authorList>
    </citation>
    <scope>NUCLEOTIDE SEQUENCE</scope>
    <source>
        <strain evidence="3">KCTC 22169</strain>
    </source>
</reference>
<keyword evidence="4" id="KW-1185">Reference proteome</keyword>
<evidence type="ECO:0000313" key="4">
    <source>
        <dbReference type="Proteomes" id="UP000626148"/>
    </source>
</evidence>
<gene>
    <name evidence="3" type="ORF">GCM10007392_33630</name>
</gene>
<dbReference type="Proteomes" id="UP000626148">
    <property type="component" value="Unassembled WGS sequence"/>
</dbReference>
<dbReference type="Pfam" id="PF02622">
    <property type="entry name" value="DUF179"/>
    <property type="match status" value="1"/>
</dbReference>
<evidence type="ECO:0000313" key="3">
    <source>
        <dbReference type="EMBL" id="GGX63008.1"/>
    </source>
</evidence>
<organism evidence="3 4">
    <name type="scientific">Saccharospirillum salsuginis</name>
    <dbReference type="NCBI Taxonomy" id="418750"/>
    <lineage>
        <taxon>Bacteria</taxon>
        <taxon>Pseudomonadati</taxon>
        <taxon>Pseudomonadota</taxon>
        <taxon>Gammaproteobacteria</taxon>
        <taxon>Oceanospirillales</taxon>
        <taxon>Saccharospirillaceae</taxon>
        <taxon>Saccharospirillum</taxon>
    </lineage>
</organism>
<comment type="similarity">
    <text evidence="1 2">Belongs to the UPF0301 (AlgH) family.</text>
</comment>
<dbReference type="AlphaFoldDB" id="A0A918NFB3"/>
<name>A0A918NFB3_9GAMM</name>
<evidence type="ECO:0000256" key="2">
    <source>
        <dbReference type="HAMAP-Rule" id="MF_00758"/>
    </source>
</evidence>
<dbReference type="PANTHER" id="PTHR30327">
    <property type="entry name" value="UNCHARACTERIZED PROTEIN YQGE"/>
    <property type="match status" value="1"/>
</dbReference>
<reference evidence="3" key="2">
    <citation type="submission" date="2020-09" db="EMBL/GenBank/DDBJ databases">
        <authorList>
            <person name="Sun Q."/>
            <person name="Kim S."/>
        </authorList>
    </citation>
    <scope>NUCLEOTIDE SEQUENCE</scope>
    <source>
        <strain evidence="3">KCTC 22169</strain>
    </source>
</reference>
<dbReference type="PANTHER" id="PTHR30327:SF1">
    <property type="entry name" value="UPF0301 PROTEIN YQGE"/>
    <property type="match status" value="1"/>
</dbReference>
<dbReference type="GO" id="GO:0005829">
    <property type="term" value="C:cytosol"/>
    <property type="evidence" value="ECO:0007669"/>
    <property type="project" value="TreeGrafter"/>
</dbReference>
<sequence>MESLSHNDSTLSHQFIVAMPDLHDPWFSGTVSYLFQHDEDGCMGLVINRLTSMTLGEVFDSLDIPCDDEELRDRNVYSGGPVMPEHGFIIHRSAEGPWSSTVNNGHISITTSPDILEAIAKGRGPEDFLVCLGCSGWSPGQLEGELKGNAWLTVPGDLALIFEEGIETRYDAALKRLGIDKMFLSDSGGQA</sequence>
<dbReference type="Gene3D" id="3.40.1740.10">
    <property type="entry name" value="VC0467-like"/>
    <property type="match status" value="1"/>
</dbReference>
<dbReference type="SUPFAM" id="SSF143456">
    <property type="entry name" value="VC0467-like"/>
    <property type="match status" value="1"/>
</dbReference>
<evidence type="ECO:0000256" key="1">
    <source>
        <dbReference type="ARBA" id="ARBA00009600"/>
    </source>
</evidence>
<dbReference type="HAMAP" id="MF_00758">
    <property type="entry name" value="UPF0301"/>
    <property type="match status" value="1"/>
</dbReference>
<proteinExistence type="inferred from homology"/>